<evidence type="ECO:0008006" key="2">
    <source>
        <dbReference type="Google" id="ProtNLM"/>
    </source>
</evidence>
<dbReference type="EMBL" id="JACGWJ010000029">
    <property type="protein sequence ID" value="KAL0302852.1"/>
    <property type="molecule type" value="Genomic_DNA"/>
</dbReference>
<reference evidence="1" key="2">
    <citation type="journal article" date="2024" name="Plant">
        <title>Genomic evolution and insights into agronomic trait innovations of Sesamum species.</title>
        <authorList>
            <person name="Miao H."/>
            <person name="Wang L."/>
            <person name="Qu L."/>
            <person name="Liu H."/>
            <person name="Sun Y."/>
            <person name="Le M."/>
            <person name="Wang Q."/>
            <person name="Wei S."/>
            <person name="Zheng Y."/>
            <person name="Lin W."/>
            <person name="Duan Y."/>
            <person name="Cao H."/>
            <person name="Xiong S."/>
            <person name="Wang X."/>
            <person name="Wei L."/>
            <person name="Li C."/>
            <person name="Ma Q."/>
            <person name="Ju M."/>
            <person name="Zhao R."/>
            <person name="Li G."/>
            <person name="Mu C."/>
            <person name="Tian Q."/>
            <person name="Mei H."/>
            <person name="Zhang T."/>
            <person name="Gao T."/>
            <person name="Zhang H."/>
        </authorList>
    </citation>
    <scope>NUCLEOTIDE SEQUENCE</scope>
    <source>
        <strain evidence="1">G02</strain>
    </source>
</reference>
<evidence type="ECO:0000313" key="1">
    <source>
        <dbReference type="EMBL" id="KAL0302852.1"/>
    </source>
</evidence>
<dbReference type="PANTHER" id="PTHR31286:SF165">
    <property type="entry name" value="DUF4283 DOMAIN-CONTAINING PROTEIN"/>
    <property type="match status" value="1"/>
</dbReference>
<accession>A0AAW2K7R3</accession>
<gene>
    <name evidence="1" type="ORF">Sradi_6153300</name>
</gene>
<comment type="caution">
    <text evidence="1">The sequence shown here is derived from an EMBL/GenBank/DDBJ whole genome shotgun (WGS) entry which is preliminary data.</text>
</comment>
<organism evidence="1">
    <name type="scientific">Sesamum radiatum</name>
    <name type="common">Black benniseed</name>
    <dbReference type="NCBI Taxonomy" id="300843"/>
    <lineage>
        <taxon>Eukaryota</taxon>
        <taxon>Viridiplantae</taxon>
        <taxon>Streptophyta</taxon>
        <taxon>Embryophyta</taxon>
        <taxon>Tracheophyta</taxon>
        <taxon>Spermatophyta</taxon>
        <taxon>Magnoliopsida</taxon>
        <taxon>eudicotyledons</taxon>
        <taxon>Gunneridae</taxon>
        <taxon>Pentapetalae</taxon>
        <taxon>asterids</taxon>
        <taxon>lamiids</taxon>
        <taxon>Lamiales</taxon>
        <taxon>Pedaliaceae</taxon>
        <taxon>Sesamum</taxon>
    </lineage>
</organism>
<dbReference type="PANTHER" id="PTHR31286">
    <property type="entry name" value="GLYCINE-RICH CELL WALL STRUCTURAL PROTEIN 1.8-LIKE"/>
    <property type="match status" value="1"/>
</dbReference>
<name>A0AAW2K7R3_SESRA</name>
<sequence length="209" mass="22912">MALRKLKHTEIPILVKLWHLLVKFWTDEGLSIVASGIGQPLYPDAITKACTRLDFARVCVMLNISSKLHKHIIILVPNEDGSEVPFKVDVEYEWIPSKCVTCMCLGHTIASCPMRKVPTRPPVTVYVQKHTKTPIPAPASSTEDTTSELVPPTTVDRMETGTSQISTEISKGKDVVIFNPFDAPTVDEDCVDDLEQGPTLCSPPGGSVC</sequence>
<reference evidence="1" key="1">
    <citation type="submission" date="2020-06" db="EMBL/GenBank/DDBJ databases">
        <authorList>
            <person name="Li T."/>
            <person name="Hu X."/>
            <person name="Zhang T."/>
            <person name="Song X."/>
            <person name="Zhang H."/>
            <person name="Dai N."/>
            <person name="Sheng W."/>
            <person name="Hou X."/>
            <person name="Wei L."/>
        </authorList>
    </citation>
    <scope>NUCLEOTIDE SEQUENCE</scope>
    <source>
        <strain evidence="1">G02</strain>
        <tissue evidence="1">Leaf</tissue>
    </source>
</reference>
<dbReference type="InterPro" id="IPR040256">
    <property type="entry name" value="At4g02000-like"/>
</dbReference>
<dbReference type="AlphaFoldDB" id="A0AAW2K7R3"/>
<proteinExistence type="predicted"/>
<protein>
    <recommendedName>
        <fullName evidence="2">DUF4283 domain-containing protein</fullName>
    </recommendedName>
</protein>